<evidence type="ECO:0000256" key="1">
    <source>
        <dbReference type="SAM" id="SignalP"/>
    </source>
</evidence>
<reference evidence="4" key="1">
    <citation type="journal article" date="2019" name="Int. J. Syst. Evol. Microbiol.">
        <title>The Global Catalogue of Microorganisms (GCM) 10K type strain sequencing project: providing services to taxonomists for standard genome sequencing and annotation.</title>
        <authorList>
            <consortium name="The Broad Institute Genomics Platform"/>
            <consortium name="The Broad Institute Genome Sequencing Center for Infectious Disease"/>
            <person name="Wu L."/>
            <person name="Ma J."/>
        </authorList>
    </citation>
    <scope>NUCLEOTIDE SEQUENCE [LARGE SCALE GENOMIC DNA]</scope>
    <source>
        <strain evidence="4">CCUG 59778</strain>
    </source>
</reference>
<dbReference type="Proteomes" id="UP001595817">
    <property type="component" value="Unassembled WGS sequence"/>
</dbReference>
<evidence type="ECO:0000313" key="3">
    <source>
        <dbReference type="EMBL" id="MFC4409605.1"/>
    </source>
</evidence>
<dbReference type="PROSITE" id="PS51272">
    <property type="entry name" value="SLH"/>
    <property type="match status" value="3"/>
</dbReference>
<dbReference type="RefSeq" id="WP_378152525.1">
    <property type="nucleotide sequence ID" value="NZ_JBHSEC010000003.1"/>
</dbReference>
<dbReference type="Gene3D" id="1.10.530.10">
    <property type="match status" value="1"/>
</dbReference>
<keyword evidence="1" id="KW-0732">Signal</keyword>
<dbReference type="InterPro" id="IPR001119">
    <property type="entry name" value="SLH_dom"/>
</dbReference>
<evidence type="ECO:0000259" key="2">
    <source>
        <dbReference type="PROSITE" id="PS51272"/>
    </source>
</evidence>
<organism evidence="3 4">
    <name type="scientific">Chungangia koreensis</name>
    <dbReference type="NCBI Taxonomy" id="752657"/>
    <lineage>
        <taxon>Bacteria</taxon>
        <taxon>Bacillati</taxon>
        <taxon>Bacillota</taxon>
        <taxon>Bacilli</taxon>
        <taxon>Lactobacillales</taxon>
        <taxon>Chungangia</taxon>
    </lineage>
</organism>
<accession>A0ABV8X2D8</accession>
<feature type="domain" description="SLH" evidence="2">
    <location>
        <begin position="87"/>
        <end position="146"/>
    </location>
</feature>
<sequence length="486" mass="53199">MRKIAIVVVSMFMLIGFGGQASAETGFSDVKPGDPFEKEMMYLYEKGIIKGYEDGRFGPEDNVTRGAAALMIARAIGLDTEKTKTEFKDVPSDIEASGAIQSANDRGILQGYGNGIFKPNKVVNRGEMAIFIARAFNLQDEEVIAFKDVSIKQVSYSSIRRILAAGITNGYNGGIFKSNTELTRREFSAFLARALNADFRVDVNTCGYDPASKTNPDRQTVNCLLTREALKQGVPPEIVKGIASAENGPWKQFNADGTPFKSTDGGIGVMQITLTDGYNVERLENDLTYNIEVGVEMLKKNFGRSVLPTVGSKSPNSLESWYFAVMAYNGVVGLNSPIVKETGLRNPGAYQEKVYAQIAENGLKSTKIANIEMSSSDFTYGPETNWVIKFNKTHFPLKGNTETASAERFVAGDDVRSTVEGRLRPTPTVGLSYTSVSTTNDIHIVGGPVYDENKNSTNAFVWYPAMVEKNGKKIYGYIASFNLVKK</sequence>
<name>A0ABV8X2D8_9LACT</name>
<protein>
    <submittedName>
        <fullName evidence="3">S-layer homology domain-containing protein</fullName>
    </submittedName>
</protein>
<proteinExistence type="predicted"/>
<dbReference type="Pfam" id="PF00395">
    <property type="entry name" value="SLH"/>
    <property type="match status" value="3"/>
</dbReference>
<feature type="chain" id="PRO_5046517000" evidence="1">
    <location>
        <begin position="24"/>
        <end position="486"/>
    </location>
</feature>
<comment type="caution">
    <text evidence="3">The sequence shown here is derived from an EMBL/GenBank/DDBJ whole genome shotgun (WGS) entry which is preliminary data.</text>
</comment>
<dbReference type="InterPro" id="IPR051465">
    <property type="entry name" value="Cell_Envelope_Struct_Comp"/>
</dbReference>
<feature type="domain" description="SLH" evidence="2">
    <location>
        <begin position="23"/>
        <end position="86"/>
    </location>
</feature>
<feature type="signal peptide" evidence="1">
    <location>
        <begin position="1"/>
        <end position="23"/>
    </location>
</feature>
<dbReference type="InterPro" id="IPR023346">
    <property type="entry name" value="Lysozyme-like_dom_sf"/>
</dbReference>
<dbReference type="PANTHER" id="PTHR43308:SF5">
    <property type="entry name" value="S-LAYER PROTEIN _ PEPTIDOGLYCAN ENDO-BETA-N-ACETYLGLUCOSAMINIDASE"/>
    <property type="match status" value="1"/>
</dbReference>
<evidence type="ECO:0000313" key="4">
    <source>
        <dbReference type="Proteomes" id="UP001595817"/>
    </source>
</evidence>
<dbReference type="PANTHER" id="PTHR43308">
    <property type="entry name" value="OUTER MEMBRANE PROTEIN ALPHA-RELATED"/>
    <property type="match status" value="1"/>
</dbReference>
<gene>
    <name evidence="3" type="ORF">ACFOZY_04030</name>
</gene>
<keyword evidence="4" id="KW-1185">Reference proteome</keyword>
<dbReference type="EMBL" id="JBHSEC010000003">
    <property type="protein sequence ID" value="MFC4409605.1"/>
    <property type="molecule type" value="Genomic_DNA"/>
</dbReference>
<feature type="domain" description="SLH" evidence="2">
    <location>
        <begin position="147"/>
        <end position="205"/>
    </location>
</feature>
<dbReference type="SUPFAM" id="SSF53955">
    <property type="entry name" value="Lysozyme-like"/>
    <property type="match status" value="1"/>
</dbReference>